<dbReference type="InterPro" id="IPR033121">
    <property type="entry name" value="PEPTIDASE_A1"/>
</dbReference>
<comment type="caution">
    <text evidence="9">The sequence shown here is derived from an EMBL/GenBank/DDBJ whole genome shotgun (WGS) entry which is preliminary data.</text>
</comment>
<gene>
    <name evidence="9" type="ORF">M5D96_004852</name>
</gene>
<dbReference type="PRINTS" id="PR00792">
    <property type="entry name" value="PEPSIN"/>
</dbReference>
<dbReference type="InterPro" id="IPR001461">
    <property type="entry name" value="Aspartic_peptidase_A1"/>
</dbReference>
<keyword evidence="5 7" id="KW-1015">Disulfide bond</keyword>
<protein>
    <recommendedName>
        <fullName evidence="8">Peptidase A1 domain-containing protein</fullName>
    </recommendedName>
</protein>
<feature type="domain" description="Peptidase A1" evidence="8">
    <location>
        <begin position="1"/>
        <end position="262"/>
    </location>
</feature>
<dbReference type="InterPro" id="IPR021109">
    <property type="entry name" value="Peptidase_aspartic_dom_sf"/>
</dbReference>
<reference evidence="9" key="1">
    <citation type="journal article" date="2023" name="Genome Biol. Evol.">
        <title>Long-read-based Genome Assembly of Drosophila gunungcola Reveals Fewer Chemosensory Genes in Flower-breeding Species.</title>
        <authorList>
            <person name="Negi A."/>
            <person name="Liao B.Y."/>
            <person name="Yeh S.D."/>
        </authorList>
    </citation>
    <scope>NUCLEOTIDE SEQUENCE</scope>
    <source>
        <strain evidence="9">Sukarami</strain>
    </source>
</reference>
<accession>A0A9Q0BTN6</accession>
<dbReference type="Proteomes" id="UP001059596">
    <property type="component" value="Unassembled WGS sequence"/>
</dbReference>
<dbReference type="AlphaFoldDB" id="A0A9Q0BTN6"/>
<evidence type="ECO:0000259" key="8">
    <source>
        <dbReference type="PROSITE" id="PS51767"/>
    </source>
</evidence>
<feature type="disulfide bond" evidence="7">
    <location>
        <begin position="192"/>
        <end position="225"/>
    </location>
</feature>
<evidence type="ECO:0000313" key="9">
    <source>
        <dbReference type="EMBL" id="KAI8043520.1"/>
    </source>
</evidence>
<evidence type="ECO:0000256" key="1">
    <source>
        <dbReference type="ARBA" id="ARBA00007447"/>
    </source>
</evidence>
<evidence type="ECO:0000256" key="4">
    <source>
        <dbReference type="ARBA" id="ARBA00022801"/>
    </source>
</evidence>
<dbReference type="GO" id="GO:0006508">
    <property type="term" value="P:proteolysis"/>
    <property type="evidence" value="ECO:0007669"/>
    <property type="project" value="UniProtKB-KW"/>
</dbReference>
<dbReference type="PANTHER" id="PTHR47966:SF51">
    <property type="entry name" value="BETA-SITE APP-CLEAVING ENZYME, ISOFORM A-RELATED"/>
    <property type="match status" value="1"/>
</dbReference>
<dbReference type="PROSITE" id="PS51767">
    <property type="entry name" value="PEPTIDASE_A1"/>
    <property type="match status" value="1"/>
</dbReference>
<evidence type="ECO:0000256" key="6">
    <source>
        <dbReference type="ARBA" id="ARBA00023180"/>
    </source>
</evidence>
<dbReference type="Pfam" id="PF00026">
    <property type="entry name" value="Asp"/>
    <property type="match status" value="1"/>
</dbReference>
<dbReference type="SUPFAM" id="SSF50630">
    <property type="entry name" value="Acid proteases"/>
    <property type="match status" value="1"/>
</dbReference>
<dbReference type="EMBL" id="JAMKOV010000002">
    <property type="protein sequence ID" value="KAI8043520.1"/>
    <property type="molecule type" value="Genomic_DNA"/>
</dbReference>
<evidence type="ECO:0000313" key="10">
    <source>
        <dbReference type="Proteomes" id="UP001059596"/>
    </source>
</evidence>
<proteinExistence type="inferred from homology"/>
<dbReference type="Gene3D" id="2.60.40.1960">
    <property type="match status" value="1"/>
</dbReference>
<keyword evidence="3" id="KW-0064">Aspartyl protease</keyword>
<dbReference type="Gene3D" id="2.40.70.10">
    <property type="entry name" value="Acid Proteases"/>
    <property type="match status" value="2"/>
</dbReference>
<comment type="similarity">
    <text evidence="1">Belongs to the peptidase A1 family.</text>
</comment>
<evidence type="ECO:0000256" key="2">
    <source>
        <dbReference type="ARBA" id="ARBA00022670"/>
    </source>
</evidence>
<sequence length="266" mass="28978">MNAKFTIQYGSNRDGEIIALSGFQSQDTVNIAGFSIQNQTFAEITNAPEALAFLKSEFVGILGLGFSNIAIDGITPPFFNLVAQGLIKKPVFSIYLNRKGTDAVNGGELILGGTDPGLYSGCLTYVPVSTAGYWQFTMESATVNGFSFCKNCEAILDVGTSLIVVPEENLNAINHILGIDHDHSSSVFFVDCFRISHLPDIIFTIGHREFRLKSTDYVLRYGQSCISGFTSLRGNKLLILGEIFLGVYYTVYDTVNKLIGMAPAVH</sequence>
<evidence type="ECO:0000256" key="3">
    <source>
        <dbReference type="ARBA" id="ARBA00022750"/>
    </source>
</evidence>
<name>A0A9Q0BTN6_9MUSC</name>
<organism evidence="9 10">
    <name type="scientific">Drosophila gunungcola</name>
    <name type="common">fruit fly</name>
    <dbReference type="NCBI Taxonomy" id="103775"/>
    <lineage>
        <taxon>Eukaryota</taxon>
        <taxon>Metazoa</taxon>
        <taxon>Ecdysozoa</taxon>
        <taxon>Arthropoda</taxon>
        <taxon>Hexapoda</taxon>
        <taxon>Insecta</taxon>
        <taxon>Pterygota</taxon>
        <taxon>Neoptera</taxon>
        <taxon>Endopterygota</taxon>
        <taxon>Diptera</taxon>
        <taxon>Brachycera</taxon>
        <taxon>Muscomorpha</taxon>
        <taxon>Ephydroidea</taxon>
        <taxon>Drosophilidae</taxon>
        <taxon>Drosophila</taxon>
        <taxon>Sophophora</taxon>
    </lineage>
</organism>
<keyword evidence="10" id="KW-1185">Reference proteome</keyword>
<keyword evidence="6" id="KW-0325">Glycoprotein</keyword>
<evidence type="ECO:0000256" key="7">
    <source>
        <dbReference type="PIRSR" id="PIRSR601461-2"/>
    </source>
</evidence>
<keyword evidence="2" id="KW-0645">Protease</keyword>
<dbReference type="PANTHER" id="PTHR47966">
    <property type="entry name" value="BETA-SITE APP-CLEAVING ENZYME, ISOFORM A-RELATED"/>
    <property type="match status" value="1"/>
</dbReference>
<dbReference type="GO" id="GO:0004190">
    <property type="term" value="F:aspartic-type endopeptidase activity"/>
    <property type="evidence" value="ECO:0007669"/>
    <property type="project" value="UniProtKB-KW"/>
</dbReference>
<dbReference type="FunFam" id="2.40.70.10:FF:000002">
    <property type="entry name" value="Vacuolar aspartic proteinase"/>
    <property type="match status" value="1"/>
</dbReference>
<evidence type="ECO:0000256" key="5">
    <source>
        <dbReference type="ARBA" id="ARBA00023157"/>
    </source>
</evidence>
<dbReference type="GO" id="GO:0005764">
    <property type="term" value="C:lysosome"/>
    <property type="evidence" value="ECO:0007669"/>
    <property type="project" value="TreeGrafter"/>
</dbReference>
<keyword evidence="4" id="KW-0378">Hydrolase</keyword>